<dbReference type="STRING" id="1276920.ADIAG_00721"/>
<comment type="caution">
    <text evidence="2">The sequence shown here is derived from an EMBL/GenBank/DDBJ whole genome shotgun (WGS) entry which is preliminary data.</text>
</comment>
<protein>
    <submittedName>
        <fullName evidence="2">Uncharacterized protein</fullName>
    </submittedName>
</protein>
<feature type="transmembrane region" description="Helical" evidence="1">
    <location>
        <begin position="64"/>
        <end position="84"/>
    </location>
</feature>
<reference evidence="2 3" key="1">
    <citation type="journal article" date="2013" name="Genome Announc.">
        <title>Draft Genome Sequence of Arthrobacter gangotriensis Strain Lz1yT, Isolated from a Penguin Rookery Soil Sample Collected in Antarctica, near the Indian Station Dakshin Gangotri.</title>
        <authorList>
            <person name="Shivaji S."/>
            <person name="Ara S."/>
            <person name="Bandi S."/>
            <person name="Singh A."/>
            <person name="Kumar Pinnaka A."/>
        </authorList>
    </citation>
    <scope>NUCLEOTIDE SEQUENCE [LARGE SCALE GENOMIC DNA]</scope>
    <source>
        <strain evidence="2 3">Lz1y</strain>
    </source>
</reference>
<sequence>MGRSGALHSVVRLILRSPGRRDLGCTAQVAKSSAMQMADAPPGSLGRFGIMAARLLNFPEVTNILNQILALGGNVLLGGLLIAAGFLRANIMVSIVGAGTAAIVICWASIVLFIAMGLKYMGLVDSIIITAFGAVVYIAALWPLRRSSVATRGLPCLPYLAAFGRIGLRLWARCRSTADPGGDLWAGIGAHGHAVHRAR</sequence>
<feature type="transmembrane region" description="Helical" evidence="1">
    <location>
        <begin position="120"/>
        <end position="142"/>
    </location>
</feature>
<evidence type="ECO:0000256" key="1">
    <source>
        <dbReference type="SAM" id="Phobius"/>
    </source>
</evidence>
<keyword evidence="1" id="KW-0812">Transmembrane</keyword>
<accession>M7MX33</accession>
<evidence type="ECO:0000313" key="3">
    <source>
        <dbReference type="Proteomes" id="UP000012015"/>
    </source>
</evidence>
<organism evidence="2 3">
    <name type="scientific">Paeniglutamicibacter gangotriensis Lz1y</name>
    <dbReference type="NCBI Taxonomy" id="1276920"/>
    <lineage>
        <taxon>Bacteria</taxon>
        <taxon>Bacillati</taxon>
        <taxon>Actinomycetota</taxon>
        <taxon>Actinomycetes</taxon>
        <taxon>Micrococcales</taxon>
        <taxon>Micrococcaceae</taxon>
        <taxon>Paeniglutamicibacter</taxon>
    </lineage>
</organism>
<proteinExistence type="predicted"/>
<dbReference type="AlphaFoldDB" id="M7MX33"/>
<dbReference type="EMBL" id="AOCK01000002">
    <property type="protein sequence ID" value="EMQ99621.1"/>
    <property type="molecule type" value="Genomic_DNA"/>
</dbReference>
<keyword evidence="1" id="KW-0472">Membrane</keyword>
<keyword evidence="1" id="KW-1133">Transmembrane helix</keyword>
<name>M7MX33_9MICC</name>
<keyword evidence="3" id="KW-1185">Reference proteome</keyword>
<dbReference type="PATRIC" id="fig|1276920.7.peg.725"/>
<feature type="transmembrane region" description="Helical" evidence="1">
    <location>
        <begin position="91"/>
        <end position="114"/>
    </location>
</feature>
<dbReference type="Proteomes" id="UP000012015">
    <property type="component" value="Unassembled WGS sequence"/>
</dbReference>
<evidence type="ECO:0000313" key="2">
    <source>
        <dbReference type="EMBL" id="EMQ99621.1"/>
    </source>
</evidence>
<gene>
    <name evidence="2" type="ORF">ADIAG_00721</name>
</gene>